<dbReference type="Pfam" id="PF04079">
    <property type="entry name" value="SMC_ScpB"/>
    <property type="match status" value="1"/>
</dbReference>
<reference evidence="7" key="1">
    <citation type="journal article" date="2019" name="Int. J. Syst. Evol. Microbiol.">
        <title>The Global Catalogue of Microorganisms (GCM) 10K type strain sequencing project: providing services to taxonomists for standard genome sequencing and annotation.</title>
        <authorList>
            <consortium name="The Broad Institute Genomics Platform"/>
            <consortium name="The Broad Institute Genome Sequencing Center for Infectious Disease"/>
            <person name="Wu L."/>
            <person name="Ma J."/>
        </authorList>
    </citation>
    <scope>NUCLEOTIDE SEQUENCE [LARGE SCALE GENOMIC DNA]</scope>
    <source>
        <strain evidence="7">JCM 17494</strain>
    </source>
</reference>
<dbReference type="RefSeq" id="WP_346131933.1">
    <property type="nucleotide sequence ID" value="NZ_BAABBE010000013.1"/>
</dbReference>
<keyword evidence="2" id="KW-0132">Cell division</keyword>
<dbReference type="InterPro" id="IPR036390">
    <property type="entry name" value="WH_DNA-bd_sf"/>
</dbReference>
<name>A0ABP7BCI3_9PSEU</name>
<dbReference type="PANTHER" id="PTHR34298:SF2">
    <property type="entry name" value="SEGREGATION AND CONDENSATION PROTEIN B"/>
    <property type="match status" value="1"/>
</dbReference>
<evidence type="ECO:0000313" key="7">
    <source>
        <dbReference type="Proteomes" id="UP001500711"/>
    </source>
</evidence>
<keyword evidence="7" id="KW-1185">Reference proteome</keyword>
<evidence type="ECO:0008006" key="8">
    <source>
        <dbReference type="Google" id="ProtNLM"/>
    </source>
</evidence>
<protein>
    <recommendedName>
        <fullName evidence="8">Segregation and condensation protein B</fullName>
    </recommendedName>
</protein>
<sequence>MSEPLVGPDAAEIENPGPAFDGDRRVDDAAAAPEAAEAEAEVAADAEPESVAEADADAEPESVAEADADPEPAPASEPEPGPESDSEPEPEADPDAATLEAQLLAAAPEEAIEDSGLPDLTDERELDAALESVLLVVDSPIAEDQLSSALEQPVKRIKEALRRLSSRYTESGSGIDLRRAGDGWRFYTRDRYAPFVEKLLLDGQRAKLTRAALETLAVIAYRQPVTRARVAAVRGVNVDGVIRTLVARGLIEETGTDSDTGGILYRTTELFLERLGLSSLHDLPPIAPLLPEVDAIDDV</sequence>
<proteinExistence type="predicted"/>
<dbReference type="EMBL" id="BAABBE010000013">
    <property type="protein sequence ID" value="GAA3655176.1"/>
    <property type="molecule type" value="Genomic_DNA"/>
</dbReference>
<evidence type="ECO:0000256" key="3">
    <source>
        <dbReference type="ARBA" id="ARBA00022829"/>
    </source>
</evidence>
<organism evidence="6 7">
    <name type="scientific">Lentzea roselyniae</name>
    <dbReference type="NCBI Taxonomy" id="531940"/>
    <lineage>
        <taxon>Bacteria</taxon>
        <taxon>Bacillati</taxon>
        <taxon>Actinomycetota</taxon>
        <taxon>Actinomycetes</taxon>
        <taxon>Pseudonocardiales</taxon>
        <taxon>Pseudonocardiaceae</taxon>
        <taxon>Lentzea</taxon>
    </lineage>
</organism>
<keyword evidence="1" id="KW-0963">Cytoplasm</keyword>
<feature type="compositionally biased region" description="Acidic residues" evidence="5">
    <location>
        <begin position="80"/>
        <end position="94"/>
    </location>
</feature>
<dbReference type="SUPFAM" id="SSF46785">
    <property type="entry name" value="Winged helix' DNA-binding domain"/>
    <property type="match status" value="2"/>
</dbReference>
<gene>
    <name evidence="6" type="ORF">GCM10022267_46740</name>
</gene>
<feature type="compositionally biased region" description="Acidic residues" evidence="5">
    <location>
        <begin position="36"/>
        <end position="70"/>
    </location>
</feature>
<dbReference type="Proteomes" id="UP001500711">
    <property type="component" value="Unassembled WGS sequence"/>
</dbReference>
<feature type="region of interest" description="Disordered" evidence="5">
    <location>
        <begin position="1"/>
        <end position="94"/>
    </location>
</feature>
<dbReference type="Gene3D" id="1.10.10.10">
    <property type="entry name" value="Winged helix-like DNA-binding domain superfamily/Winged helix DNA-binding domain"/>
    <property type="match status" value="2"/>
</dbReference>
<dbReference type="PANTHER" id="PTHR34298">
    <property type="entry name" value="SEGREGATION AND CONDENSATION PROTEIN B"/>
    <property type="match status" value="1"/>
</dbReference>
<keyword evidence="3" id="KW-0159">Chromosome partition</keyword>
<evidence type="ECO:0000256" key="1">
    <source>
        <dbReference type="ARBA" id="ARBA00022490"/>
    </source>
</evidence>
<dbReference type="InterPro" id="IPR005234">
    <property type="entry name" value="ScpB_csome_segregation"/>
</dbReference>
<evidence type="ECO:0000256" key="4">
    <source>
        <dbReference type="ARBA" id="ARBA00023306"/>
    </source>
</evidence>
<accession>A0ABP7BCI3</accession>
<keyword evidence="4" id="KW-0131">Cell cycle</keyword>
<comment type="caution">
    <text evidence="6">The sequence shown here is derived from an EMBL/GenBank/DDBJ whole genome shotgun (WGS) entry which is preliminary data.</text>
</comment>
<dbReference type="InterPro" id="IPR036388">
    <property type="entry name" value="WH-like_DNA-bd_sf"/>
</dbReference>
<evidence type="ECO:0000256" key="5">
    <source>
        <dbReference type="SAM" id="MobiDB-lite"/>
    </source>
</evidence>
<evidence type="ECO:0000256" key="2">
    <source>
        <dbReference type="ARBA" id="ARBA00022618"/>
    </source>
</evidence>
<dbReference type="NCBIfam" id="TIGR00281">
    <property type="entry name" value="SMC-Scp complex subunit ScpB"/>
    <property type="match status" value="1"/>
</dbReference>
<evidence type="ECO:0000313" key="6">
    <source>
        <dbReference type="EMBL" id="GAA3655176.1"/>
    </source>
</evidence>